<gene>
    <name evidence="7" type="ORF">LCGC14_0021420</name>
</gene>
<feature type="transmembrane region" description="Helical" evidence="5">
    <location>
        <begin position="46"/>
        <end position="68"/>
    </location>
</feature>
<evidence type="ECO:0000256" key="5">
    <source>
        <dbReference type="SAM" id="Phobius"/>
    </source>
</evidence>
<organism evidence="7">
    <name type="scientific">marine sediment metagenome</name>
    <dbReference type="NCBI Taxonomy" id="412755"/>
    <lineage>
        <taxon>unclassified sequences</taxon>
        <taxon>metagenomes</taxon>
        <taxon>ecological metagenomes</taxon>
    </lineage>
</organism>
<comment type="caution">
    <text evidence="7">The sequence shown here is derived from an EMBL/GenBank/DDBJ whole genome shotgun (WGS) entry which is preliminary data.</text>
</comment>
<evidence type="ECO:0000259" key="6">
    <source>
        <dbReference type="Pfam" id="PF06305"/>
    </source>
</evidence>
<sequence length="96" mass="10978">MQRFTHWLVFLLLLLVFILSVGFSMWNTAPVALSFGIHEFAARPLSFWLIVTFCLGGLTGLVIGGGLFRGARLRLRIRRLEKELARRSEFKPSEID</sequence>
<dbReference type="Pfam" id="PF06305">
    <property type="entry name" value="LapA_dom"/>
    <property type="match status" value="1"/>
</dbReference>
<evidence type="ECO:0000313" key="7">
    <source>
        <dbReference type="EMBL" id="KKO10659.1"/>
    </source>
</evidence>
<evidence type="ECO:0000256" key="2">
    <source>
        <dbReference type="ARBA" id="ARBA00022692"/>
    </source>
</evidence>
<keyword evidence="2 5" id="KW-0812">Transmembrane</keyword>
<dbReference type="InterPro" id="IPR010445">
    <property type="entry name" value="LapA_dom"/>
</dbReference>
<reference evidence="7" key="1">
    <citation type="journal article" date="2015" name="Nature">
        <title>Complex archaea that bridge the gap between prokaryotes and eukaryotes.</title>
        <authorList>
            <person name="Spang A."/>
            <person name="Saw J.H."/>
            <person name="Jorgensen S.L."/>
            <person name="Zaremba-Niedzwiedzka K."/>
            <person name="Martijn J."/>
            <person name="Lind A.E."/>
            <person name="van Eijk R."/>
            <person name="Schleper C."/>
            <person name="Guy L."/>
            <person name="Ettema T.J."/>
        </authorList>
    </citation>
    <scope>NUCLEOTIDE SEQUENCE</scope>
</reference>
<protein>
    <recommendedName>
        <fullName evidence="6">Lipopolysaccharide assembly protein A domain-containing protein</fullName>
    </recommendedName>
</protein>
<dbReference type="AlphaFoldDB" id="A0A0F9Z0N5"/>
<keyword evidence="4 5" id="KW-0472">Membrane</keyword>
<keyword evidence="3 5" id="KW-1133">Transmembrane helix</keyword>
<evidence type="ECO:0000256" key="3">
    <source>
        <dbReference type="ARBA" id="ARBA00022989"/>
    </source>
</evidence>
<accession>A0A0F9Z0N5</accession>
<keyword evidence="1" id="KW-1003">Cell membrane</keyword>
<name>A0A0F9Z0N5_9ZZZZ</name>
<evidence type="ECO:0000256" key="1">
    <source>
        <dbReference type="ARBA" id="ARBA00022475"/>
    </source>
</evidence>
<dbReference type="GO" id="GO:0005886">
    <property type="term" value="C:plasma membrane"/>
    <property type="evidence" value="ECO:0007669"/>
    <property type="project" value="InterPro"/>
</dbReference>
<dbReference type="EMBL" id="LAZR01000004">
    <property type="protein sequence ID" value="KKO10659.1"/>
    <property type="molecule type" value="Genomic_DNA"/>
</dbReference>
<feature type="domain" description="Lipopolysaccharide assembly protein A" evidence="6">
    <location>
        <begin position="27"/>
        <end position="87"/>
    </location>
</feature>
<proteinExistence type="predicted"/>
<evidence type="ECO:0000256" key="4">
    <source>
        <dbReference type="ARBA" id="ARBA00023136"/>
    </source>
</evidence>